<dbReference type="PANTHER" id="PTHR13271:SF137">
    <property type="entry name" value="SET DOMAIN-CONTAINING PROTEIN"/>
    <property type="match status" value="1"/>
</dbReference>
<protein>
    <recommendedName>
        <fullName evidence="3">SET domain-containing protein</fullName>
    </recommendedName>
</protein>
<keyword evidence="5" id="KW-1185">Reference proteome</keyword>
<evidence type="ECO:0000256" key="1">
    <source>
        <dbReference type="SAM" id="MobiDB-lite"/>
    </source>
</evidence>
<feature type="chain" id="PRO_5042152122" description="SET domain-containing protein" evidence="2">
    <location>
        <begin position="25"/>
        <end position="447"/>
    </location>
</feature>
<dbReference type="InterPro" id="IPR050600">
    <property type="entry name" value="SETD3_SETD6_MTase"/>
</dbReference>
<dbReference type="PANTHER" id="PTHR13271">
    <property type="entry name" value="UNCHARACTERIZED PUTATIVE METHYLTRANSFERASE"/>
    <property type="match status" value="1"/>
</dbReference>
<dbReference type="InterPro" id="IPR001214">
    <property type="entry name" value="SET_dom"/>
</dbReference>
<feature type="region of interest" description="Disordered" evidence="1">
    <location>
        <begin position="415"/>
        <end position="447"/>
    </location>
</feature>
<feature type="compositionally biased region" description="Basic and acidic residues" evidence="1">
    <location>
        <begin position="415"/>
        <end position="431"/>
    </location>
</feature>
<dbReference type="AlphaFoldDB" id="A0AAD2FYI1"/>
<proteinExistence type="predicted"/>
<evidence type="ECO:0000259" key="3">
    <source>
        <dbReference type="PROSITE" id="PS50280"/>
    </source>
</evidence>
<keyword evidence="2" id="KW-0732">Signal</keyword>
<comment type="caution">
    <text evidence="4">The sequence shown here is derived from an EMBL/GenBank/DDBJ whole genome shotgun (WGS) entry which is preliminary data.</text>
</comment>
<dbReference type="Gene3D" id="3.90.1410.10">
    <property type="entry name" value="set domain protein methyltransferase, domain 1"/>
    <property type="match status" value="1"/>
</dbReference>
<evidence type="ECO:0000256" key="2">
    <source>
        <dbReference type="SAM" id="SignalP"/>
    </source>
</evidence>
<organism evidence="4 5">
    <name type="scientific">Cylindrotheca closterium</name>
    <dbReference type="NCBI Taxonomy" id="2856"/>
    <lineage>
        <taxon>Eukaryota</taxon>
        <taxon>Sar</taxon>
        <taxon>Stramenopiles</taxon>
        <taxon>Ochrophyta</taxon>
        <taxon>Bacillariophyta</taxon>
        <taxon>Bacillariophyceae</taxon>
        <taxon>Bacillariophycidae</taxon>
        <taxon>Bacillariales</taxon>
        <taxon>Bacillariaceae</taxon>
        <taxon>Cylindrotheca</taxon>
    </lineage>
</organism>
<feature type="signal peptide" evidence="2">
    <location>
        <begin position="1"/>
        <end position="24"/>
    </location>
</feature>
<evidence type="ECO:0000313" key="5">
    <source>
        <dbReference type="Proteomes" id="UP001295423"/>
    </source>
</evidence>
<dbReference type="InterPro" id="IPR046341">
    <property type="entry name" value="SET_dom_sf"/>
</dbReference>
<dbReference type="EMBL" id="CAKOGP040001892">
    <property type="protein sequence ID" value="CAJ1955507.1"/>
    <property type="molecule type" value="Genomic_DNA"/>
</dbReference>
<dbReference type="SUPFAM" id="SSF82199">
    <property type="entry name" value="SET domain"/>
    <property type="match status" value="1"/>
</dbReference>
<dbReference type="PROSITE" id="PS50280">
    <property type="entry name" value="SET"/>
    <property type="match status" value="1"/>
</dbReference>
<gene>
    <name evidence="4" type="ORF">CYCCA115_LOCUS15782</name>
</gene>
<dbReference type="CDD" id="cd10527">
    <property type="entry name" value="SET_LSMT"/>
    <property type="match status" value="1"/>
</dbReference>
<evidence type="ECO:0000313" key="4">
    <source>
        <dbReference type="EMBL" id="CAJ1955507.1"/>
    </source>
</evidence>
<sequence>MMSLRFLPLFILYFISFLSNAIVAKEDKNNAEAIRSTKRNTLNLNVHDNRRPRDDHVIDNAKQDEAVRNMVKWSIEQGGYIHPYVEIRRWDPSDPSSYFGAFVNGPVKKDELLIKIPGSIEIQIDDFFRMGKLPYSDVVCELAWTLKREYELGEDSKFAPYIEYIKTQSKYQIPAMWTDVGKSLITKVQGDLSMMDFDLEDTPGEHMHNWIYEYFGGELCLLDADNEEEMEEWYVAMATQRGYDYCLIPIYDMLNHSNERVNSITRPSIYNRDGFGVYALEDLNAGDEILYSYYDCPDCKGCPTCGTSLEYWGTPEMIRDFGFVEPYPHRFYYDDMGPVYLRVDEHPDGLEISNEGGEWPEIEWIESQIARLKPMFERDIYPLRNVLPSHELETIVNYHGSLLDFFTAYQEVDAADSKDENHGESDTGRDEDLSDGGEGDAPHCRSR</sequence>
<dbReference type="Proteomes" id="UP001295423">
    <property type="component" value="Unassembled WGS sequence"/>
</dbReference>
<dbReference type="Pfam" id="PF00856">
    <property type="entry name" value="SET"/>
    <property type="match status" value="1"/>
</dbReference>
<accession>A0AAD2FYI1</accession>
<reference evidence="4" key="1">
    <citation type="submission" date="2023-08" db="EMBL/GenBank/DDBJ databases">
        <authorList>
            <person name="Audoor S."/>
            <person name="Bilcke G."/>
        </authorList>
    </citation>
    <scope>NUCLEOTIDE SEQUENCE</scope>
</reference>
<feature type="domain" description="SET" evidence="3">
    <location>
        <begin position="83"/>
        <end position="294"/>
    </location>
</feature>
<name>A0AAD2FYI1_9STRA</name>
<dbReference type="GO" id="GO:0016279">
    <property type="term" value="F:protein-lysine N-methyltransferase activity"/>
    <property type="evidence" value="ECO:0007669"/>
    <property type="project" value="TreeGrafter"/>
</dbReference>